<dbReference type="AlphaFoldDB" id="A0AAV9FL67"/>
<comment type="caution">
    <text evidence="2">The sequence shown here is derived from an EMBL/GenBank/DDBJ whole genome shotgun (WGS) entry which is preliminary data.</text>
</comment>
<name>A0AAV9FL67_ACOCL</name>
<dbReference type="SMART" id="SM00213">
    <property type="entry name" value="UBQ"/>
    <property type="match status" value="3"/>
</dbReference>
<dbReference type="Proteomes" id="UP001180020">
    <property type="component" value="Unassembled WGS sequence"/>
</dbReference>
<evidence type="ECO:0000313" key="2">
    <source>
        <dbReference type="EMBL" id="KAK1325208.1"/>
    </source>
</evidence>
<dbReference type="GO" id="GO:0031593">
    <property type="term" value="F:polyubiquitin modification-dependent protein binding"/>
    <property type="evidence" value="ECO:0007669"/>
    <property type="project" value="TreeGrafter"/>
</dbReference>
<dbReference type="InterPro" id="IPR029071">
    <property type="entry name" value="Ubiquitin-like_domsf"/>
</dbReference>
<sequence>MISVTVVSGTSPDSAAETLTGEFRTVEELKQEVERVWGIMHHRLLLVHDGKLMHDARAELSHYGVVDGASIGLYQKAPDNKPVKVTVEHHDDGLINVANTENHWSIKDLKCQIDSHIGVPPHRQRLEYMGAVMEEHERMNDYLIDETPTVKLIELPQERERSFFINVVNMLTEEHEIMRVEERDTVSTVRVEMQRRCLNGGKDFFLMFNWNRLRENSSMEDNRIKNGDLIQLVVDEVCDDSNL</sequence>
<dbReference type="GO" id="GO:0043130">
    <property type="term" value="F:ubiquitin binding"/>
    <property type="evidence" value="ECO:0007669"/>
    <property type="project" value="TreeGrafter"/>
</dbReference>
<reference evidence="2" key="2">
    <citation type="submission" date="2023-06" db="EMBL/GenBank/DDBJ databases">
        <authorList>
            <person name="Ma L."/>
            <person name="Liu K.-W."/>
            <person name="Li Z."/>
            <person name="Hsiao Y.-Y."/>
            <person name="Qi Y."/>
            <person name="Fu T."/>
            <person name="Tang G."/>
            <person name="Zhang D."/>
            <person name="Sun W.-H."/>
            <person name="Liu D.-K."/>
            <person name="Li Y."/>
            <person name="Chen G.-Z."/>
            <person name="Liu X.-D."/>
            <person name="Liao X.-Y."/>
            <person name="Jiang Y.-T."/>
            <person name="Yu X."/>
            <person name="Hao Y."/>
            <person name="Huang J."/>
            <person name="Zhao X.-W."/>
            <person name="Ke S."/>
            <person name="Chen Y.-Y."/>
            <person name="Wu W.-L."/>
            <person name="Hsu J.-L."/>
            <person name="Lin Y.-F."/>
            <person name="Huang M.-D."/>
            <person name="Li C.-Y."/>
            <person name="Huang L."/>
            <person name="Wang Z.-W."/>
            <person name="Zhao X."/>
            <person name="Zhong W.-Y."/>
            <person name="Peng D.-H."/>
            <person name="Ahmad S."/>
            <person name="Lan S."/>
            <person name="Zhang J.-S."/>
            <person name="Tsai W.-C."/>
            <person name="Van De Peer Y."/>
            <person name="Liu Z.-J."/>
        </authorList>
    </citation>
    <scope>NUCLEOTIDE SEQUENCE</scope>
    <source>
        <strain evidence="2">CP</strain>
        <tissue evidence="2">Leaves</tissue>
    </source>
</reference>
<keyword evidence="3" id="KW-1185">Reference proteome</keyword>
<dbReference type="GO" id="GO:0043161">
    <property type="term" value="P:proteasome-mediated ubiquitin-dependent protein catabolic process"/>
    <property type="evidence" value="ECO:0007669"/>
    <property type="project" value="TreeGrafter"/>
</dbReference>
<dbReference type="GO" id="GO:0070628">
    <property type="term" value="F:proteasome binding"/>
    <property type="evidence" value="ECO:0007669"/>
    <property type="project" value="TreeGrafter"/>
</dbReference>
<accession>A0AAV9FL67</accession>
<dbReference type="InterPro" id="IPR000626">
    <property type="entry name" value="Ubiquitin-like_dom"/>
</dbReference>
<dbReference type="SUPFAM" id="SSF54236">
    <property type="entry name" value="Ubiquitin-like"/>
    <property type="match status" value="3"/>
</dbReference>
<dbReference type="EMBL" id="JAUJYO010000001">
    <property type="protein sequence ID" value="KAK1325208.1"/>
    <property type="molecule type" value="Genomic_DNA"/>
</dbReference>
<evidence type="ECO:0000313" key="3">
    <source>
        <dbReference type="Proteomes" id="UP001180020"/>
    </source>
</evidence>
<dbReference type="PANTHER" id="PTHR10621:SF61">
    <property type="entry name" value="UBIQUITIN FAMILY PROTEIN"/>
    <property type="match status" value="1"/>
</dbReference>
<dbReference type="PROSITE" id="PS50053">
    <property type="entry name" value="UBIQUITIN_2"/>
    <property type="match status" value="2"/>
</dbReference>
<reference evidence="2" key="1">
    <citation type="journal article" date="2023" name="Nat. Commun.">
        <title>Diploid and tetraploid genomes of Acorus and the evolution of monocots.</title>
        <authorList>
            <person name="Ma L."/>
            <person name="Liu K.W."/>
            <person name="Li Z."/>
            <person name="Hsiao Y.Y."/>
            <person name="Qi Y."/>
            <person name="Fu T."/>
            <person name="Tang G.D."/>
            <person name="Zhang D."/>
            <person name="Sun W.H."/>
            <person name="Liu D.K."/>
            <person name="Li Y."/>
            <person name="Chen G.Z."/>
            <person name="Liu X.D."/>
            <person name="Liao X.Y."/>
            <person name="Jiang Y.T."/>
            <person name="Yu X."/>
            <person name="Hao Y."/>
            <person name="Huang J."/>
            <person name="Zhao X.W."/>
            <person name="Ke S."/>
            <person name="Chen Y.Y."/>
            <person name="Wu W.L."/>
            <person name="Hsu J.L."/>
            <person name="Lin Y.F."/>
            <person name="Huang M.D."/>
            <person name="Li C.Y."/>
            <person name="Huang L."/>
            <person name="Wang Z.W."/>
            <person name="Zhao X."/>
            <person name="Zhong W.Y."/>
            <person name="Peng D.H."/>
            <person name="Ahmad S."/>
            <person name="Lan S."/>
            <person name="Zhang J.S."/>
            <person name="Tsai W.C."/>
            <person name="Van de Peer Y."/>
            <person name="Liu Z.J."/>
        </authorList>
    </citation>
    <scope>NUCLEOTIDE SEQUENCE</scope>
    <source>
        <strain evidence="2">CP</strain>
    </source>
</reference>
<proteinExistence type="predicted"/>
<protein>
    <recommendedName>
        <fullName evidence="1">Ubiquitin-like domain-containing protein</fullName>
    </recommendedName>
</protein>
<organism evidence="2 3">
    <name type="scientific">Acorus calamus</name>
    <name type="common">Sweet flag</name>
    <dbReference type="NCBI Taxonomy" id="4465"/>
    <lineage>
        <taxon>Eukaryota</taxon>
        <taxon>Viridiplantae</taxon>
        <taxon>Streptophyta</taxon>
        <taxon>Embryophyta</taxon>
        <taxon>Tracheophyta</taxon>
        <taxon>Spermatophyta</taxon>
        <taxon>Magnoliopsida</taxon>
        <taxon>Liliopsida</taxon>
        <taxon>Acoraceae</taxon>
        <taxon>Acorus</taxon>
    </lineage>
</organism>
<dbReference type="GO" id="GO:0005654">
    <property type="term" value="C:nucleoplasm"/>
    <property type="evidence" value="ECO:0007669"/>
    <property type="project" value="TreeGrafter"/>
</dbReference>
<evidence type="ECO:0000259" key="1">
    <source>
        <dbReference type="PROSITE" id="PS50053"/>
    </source>
</evidence>
<gene>
    <name evidence="2" type="ORF">QJS10_CPA01g02687</name>
</gene>
<feature type="domain" description="Ubiquitin-like" evidence="1">
    <location>
        <begin position="83"/>
        <end position="153"/>
    </location>
</feature>
<dbReference type="PANTHER" id="PTHR10621">
    <property type="entry name" value="UV EXCISION REPAIR PROTEIN RAD23"/>
    <property type="match status" value="1"/>
</dbReference>
<dbReference type="Pfam" id="PF00240">
    <property type="entry name" value="ubiquitin"/>
    <property type="match status" value="2"/>
</dbReference>
<feature type="domain" description="Ubiquitin-like" evidence="1">
    <location>
        <begin position="2"/>
        <end position="80"/>
    </location>
</feature>
<dbReference type="Gene3D" id="3.10.20.90">
    <property type="entry name" value="Phosphatidylinositol 3-kinase Catalytic Subunit, Chain A, domain 1"/>
    <property type="match status" value="2"/>
</dbReference>
<dbReference type="CDD" id="cd17039">
    <property type="entry name" value="Ubl_ubiquitin_like"/>
    <property type="match status" value="2"/>
</dbReference>
<dbReference type="GO" id="GO:0005829">
    <property type="term" value="C:cytosol"/>
    <property type="evidence" value="ECO:0007669"/>
    <property type="project" value="TreeGrafter"/>
</dbReference>